<dbReference type="AlphaFoldDB" id="A0A0W8F2X9"/>
<dbReference type="Pfam" id="PF13474">
    <property type="entry name" value="SnoaL_3"/>
    <property type="match status" value="1"/>
</dbReference>
<sequence length="162" mass="17653">MAMPARRNSFLSWGPISLSMTLTTAQQEEVRAALQAYAGAYAAKQPEKIRALASKTISGFGSGPDEVVRDLPGFHEQIRRDFSQAGTIALSFDMLSLEGIMPFAWVTAFCTFKVGAGGTALCMNGRMTALLRNTGSRWIFEQIHFSMPYSEQMPGQSYPGSA</sequence>
<dbReference type="SUPFAM" id="SSF54427">
    <property type="entry name" value="NTF2-like"/>
    <property type="match status" value="1"/>
</dbReference>
<feature type="domain" description="SnoaL-like" evidence="1">
    <location>
        <begin position="30"/>
        <end position="149"/>
    </location>
</feature>
<organism evidence="2">
    <name type="scientific">hydrocarbon metagenome</name>
    <dbReference type="NCBI Taxonomy" id="938273"/>
    <lineage>
        <taxon>unclassified sequences</taxon>
        <taxon>metagenomes</taxon>
        <taxon>ecological metagenomes</taxon>
    </lineage>
</organism>
<evidence type="ECO:0000313" key="2">
    <source>
        <dbReference type="EMBL" id="KUG14946.1"/>
    </source>
</evidence>
<proteinExistence type="predicted"/>
<dbReference type="EMBL" id="LNQE01001601">
    <property type="protein sequence ID" value="KUG14946.1"/>
    <property type="molecule type" value="Genomic_DNA"/>
</dbReference>
<protein>
    <recommendedName>
        <fullName evidence="1">SnoaL-like domain-containing protein</fullName>
    </recommendedName>
</protein>
<dbReference type="InterPro" id="IPR032710">
    <property type="entry name" value="NTF2-like_dom_sf"/>
</dbReference>
<name>A0A0W8F2X9_9ZZZZ</name>
<gene>
    <name evidence="2" type="ORF">ASZ90_015400</name>
</gene>
<accession>A0A0W8F2X9</accession>
<dbReference type="Gene3D" id="3.10.450.50">
    <property type="match status" value="1"/>
</dbReference>
<evidence type="ECO:0000259" key="1">
    <source>
        <dbReference type="Pfam" id="PF13474"/>
    </source>
</evidence>
<comment type="caution">
    <text evidence="2">The sequence shown here is derived from an EMBL/GenBank/DDBJ whole genome shotgun (WGS) entry which is preliminary data.</text>
</comment>
<dbReference type="InterPro" id="IPR037401">
    <property type="entry name" value="SnoaL-like"/>
</dbReference>
<reference evidence="2" key="1">
    <citation type="journal article" date="2015" name="Proc. Natl. Acad. Sci. U.S.A.">
        <title>Networks of energetic and metabolic interactions define dynamics in microbial communities.</title>
        <authorList>
            <person name="Embree M."/>
            <person name="Liu J.K."/>
            <person name="Al-Bassam M.M."/>
            <person name="Zengler K."/>
        </authorList>
    </citation>
    <scope>NUCLEOTIDE SEQUENCE</scope>
</reference>